<name>A0A086TJP2_9FUNG</name>
<sequence>MLYQLKFKDEPLHQLSSHDLLQLTVDTKRHRPPSNTQKKPYKKEPAGISLEKSCRDFFKTWMAVYLLKYGLDILPSVSSGKIFTKPSVLRKSGGRDTAGFALFFSAYLTVYKTLLRVLRQRQPLGHENQRNAFVAGSVAGLTVLLDRNKDRRSSMALTLFVRAVQFGLASAMLNRSQRIHNKPLKTREREQEDDEKKKKEGSSNWEQKMFKLVPTLAPSLLLVLSAMTNIYALLIDPDCLTGSYYRFLNGIADLRGTIGPEWETMMGAFRTRLAVLEATAPSHPTREFIRLSVGTSSHEFVSTHFSKELAATVPKHIHHSYQLCALLHPKLSCTGNATTVAMGSMRRAIKMYAVFYGVMTLLWKRKKALEKPKETAYGFVKSTLRSAAMLSLHTLLCCNAMCLTRRIIGREHRWNYLLNGILGSLAMWIEVPGRRNELILYMAQRALETSWRLFSKRGLVRRIPQWDTALLSLSMGVVMSVYQSKPEAISNMYRGALDRACGRS</sequence>
<keyword evidence="9" id="KW-1185">Reference proteome</keyword>
<evidence type="ECO:0000256" key="2">
    <source>
        <dbReference type="ARBA" id="ARBA00008924"/>
    </source>
</evidence>
<dbReference type="GO" id="GO:0012505">
    <property type="term" value="C:endomembrane system"/>
    <property type="evidence" value="ECO:0007669"/>
    <property type="project" value="UniProtKB-SubCell"/>
</dbReference>
<evidence type="ECO:0000256" key="1">
    <source>
        <dbReference type="ARBA" id="ARBA00004127"/>
    </source>
</evidence>
<organism evidence="8 9">
    <name type="scientific">Podila verticillata NRRL 6337</name>
    <dbReference type="NCBI Taxonomy" id="1069443"/>
    <lineage>
        <taxon>Eukaryota</taxon>
        <taxon>Fungi</taxon>
        <taxon>Fungi incertae sedis</taxon>
        <taxon>Mucoromycota</taxon>
        <taxon>Mortierellomycotina</taxon>
        <taxon>Mortierellomycetes</taxon>
        <taxon>Mortierellales</taxon>
        <taxon>Mortierellaceae</taxon>
        <taxon>Podila</taxon>
    </lineage>
</organism>
<feature type="domain" description="Transmembrane protein 135 N-terminal" evidence="7">
    <location>
        <begin position="332"/>
        <end position="453"/>
    </location>
</feature>
<evidence type="ECO:0000256" key="5">
    <source>
        <dbReference type="ARBA" id="ARBA00023136"/>
    </source>
</evidence>
<evidence type="ECO:0000256" key="3">
    <source>
        <dbReference type="ARBA" id="ARBA00022692"/>
    </source>
</evidence>
<dbReference type="InterPro" id="IPR031926">
    <property type="entry name" value="TMEM135_N"/>
</dbReference>
<comment type="subcellular location">
    <subcellularLocation>
        <location evidence="1">Endomembrane system</location>
        <topology evidence="1">Multi-pass membrane protein</topology>
    </subcellularLocation>
</comment>
<dbReference type="EMBL" id="KN042433">
    <property type="protein sequence ID" value="KFH62169.1"/>
    <property type="molecule type" value="Genomic_DNA"/>
</dbReference>
<dbReference type="Proteomes" id="UP000243308">
    <property type="component" value="Unassembled WGS sequence"/>
</dbReference>
<evidence type="ECO:0000313" key="9">
    <source>
        <dbReference type="Proteomes" id="UP000243308"/>
    </source>
</evidence>
<reference evidence="8 9" key="1">
    <citation type="submission" date="2011-02" db="EMBL/GenBank/DDBJ databases">
        <title>The Genome Sequence of Mortierella verticillata NRRL 6337.</title>
        <authorList>
            <consortium name="The Broad Institute Genome Sequencing Platform"/>
            <person name="Russ C."/>
            <person name="Cuomo C."/>
            <person name="Burger G."/>
            <person name="Gray M.W."/>
            <person name="Holland P.W.H."/>
            <person name="King N."/>
            <person name="Lang F.B.F."/>
            <person name="Roger A.J."/>
            <person name="Ruiz-Trillo I."/>
            <person name="Young S.K."/>
            <person name="Zeng Q."/>
            <person name="Gargeya S."/>
            <person name="Alvarado L."/>
            <person name="Berlin A."/>
            <person name="Chapman S.B."/>
            <person name="Chen Z."/>
            <person name="Freedman E."/>
            <person name="Gellesch M."/>
            <person name="Goldberg J."/>
            <person name="Griggs A."/>
            <person name="Gujja S."/>
            <person name="Heilman E."/>
            <person name="Heiman D."/>
            <person name="Howarth C."/>
            <person name="Mehta T."/>
            <person name="Neiman D."/>
            <person name="Pearson M."/>
            <person name="Roberts A."/>
            <person name="Saif S."/>
            <person name="Shea T."/>
            <person name="Shenoy N."/>
            <person name="Sisk P."/>
            <person name="Stolte C."/>
            <person name="Sykes S."/>
            <person name="White J."/>
            <person name="Yandava C."/>
            <person name="Haas B."/>
            <person name="Nusbaum C."/>
            <person name="Birren B."/>
        </authorList>
    </citation>
    <scope>NUCLEOTIDE SEQUENCE [LARGE SCALE GENOMIC DNA]</scope>
    <source>
        <strain evidence="8 9">NRRL 6337</strain>
    </source>
</reference>
<feature type="region of interest" description="Disordered" evidence="6">
    <location>
        <begin position="179"/>
        <end position="202"/>
    </location>
</feature>
<proteinExistence type="inferred from homology"/>
<accession>A0A086TJP2</accession>
<evidence type="ECO:0000256" key="4">
    <source>
        <dbReference type="ARBA" id="ARBA00022989"/>
    </source>
</evidence>
<feature type="compositionally biased region" description="Basic and acidic residues" evidence="6">
    <location>
        <begin position="185"/>
        <end position="201"/>
    </location>
</feature>
<evidence type="ECO:0000256" key="6">
    <source>
        <dbReference type="SAM" id="MobiDB-lite"/>
    </source>
</evidence>
<keyword evidence="3" id="KW-0812">Transmembrane</keyword>
<protein>
    <recommendedName>
        <fullName evidence="7">Transmembrane protein 135 N-terminal domain-containing protein</fullName>
    </recommendedName>
</protein>
<dbReference type="PANTHER" id="PTHR12459:SF15">
    <property type="entry name" value="TRANSMEMBRANE PROTEIN 135"/>
    <property type="match status" value="1"/>
</dbReference>
<evidence type="ECO:0000259" key="7">
    <source>
        <dbReference type="Pfam" id="PF15982"/>
    </source>
</evidence>
<keyword evidence="5" id="KW-0472">Membrane</keyword>
<dbReference type="Pfam" id="PF15982">
    <property type="entry name" value="TMEM135_C_rich"/>
    <property type="match status" value="1"/>
</dbReference>
<keyword evidence="4" id="KW-1133">Transmembrane helix</keyword>
<gene>
    <name evidence="8" type="ORF">MVEG_11808</name>
</gene>
<dbReference type="PANTHER" id="PTHR12459">
    <property type="entry name" value="TRANSMEMBRANE PROTEIN 135-RELATED"/>
    <property type="match status" value="1"/>
</dbReference>
<evidence type="ECO:0000313" key="8">
    <source>
        <dbReference type="EMBL" id="KFH62169.1"/>
    </source>
</evidence>
<dbReference type="OrthoDB" id="2350959at2759"/>
<dbReference type="AlphaFoldDB" id="A0A086TJP2"/>
<comment type="similarity">
    <text evidence="2">Belongs to the TMEM135 family.</text>
</comment>
<dbReference type="InterPro" id="IPR026749">
    <property type="entry name" value="Tmem135"/>
</dbReference>